<feature type="binding site" evidence="14">
    <location>
        <position position="83"/>
    </location>
    <ligand>
        <name>Mg(2+)</name>
        <dbReference type="ChEBI" id="CHEBI:18420"/>
        <label>1</label>
        <note>catalytic</note>
    </ligand>
</feature>
<gene>
    <name evidence="15" type="ORF">BJ986_000593</name>
</gene>
<keyword evidence="10" id="KW-0368">Histidine biosynthesis</keyword>
<evidence type="ECO:0000256" key="2">
    <source>
        <dbReference type="ARBA" id="ARBA00004970"/>
    </source>
</evidence>
<keyword evidence="7 14" id="KW-0479">Metal-binding</keyword>
<organism evidence="15 16">
    <name type="scientific">Pedococcus badiiscoriae</name>
    <dbReference type="NCBI Taxonomy" id="642776"/>
    <lineage>
        <taxon>Bacteria</taxon>
        <taxon>Bacillati</taxon>
        <taxon>Actinomycetota</taxon>
        <taxon>Actinomycetes</taxon>
        <taxon>Micrococcales</taxon>
        <taxon>Intrasporangiaceae</taxon>
        <taxon>Pedococcus</taxon>
    </lineage>
</organism>
<evidence type="ECO:0000313" key="16">
    <source>
        <dbReference type="Proteomes" id="UP000573599"/>
    </source>
</evidence>
<evidence type="ECO:0000256" key="9">
    <source>
        <dbReference type="ARBA" id="ARBA00022842"/>
    </source>
</evidence>
<name>A0A852WKU3_9MICO</name>
<feature type="binding site" evidence="14">
    <location>
        <position position="86"/>
    </location>
    <ligand>
        <name>Mg(2+)</name>
        <dbReference type="ChEBI" id="CHEBI:18420"/>
        <label>1</label>
        <note>catalytic</note>
    </ligand>
</feature>
<evidence type="ECO:0000256" key="5">
    <source>
        <dbReference type="ARBA" id="ARBA00021697"/>
    </source>
</evidence>
<evidence type="ECO:0000256" key="10">
    <source>
        <dbReference type="ARBA" id="ARBA00023102"/>
    </source>
</evidence>
<dbReference type="InterPro" id="IPR000760">
    <property type="entry name" value="Inositol_monophosphatase-like"/>
</dbReference>
<protein>
    <recommendedName>
        <fullName evidence="5 13">Histidinol-phosphatase</fullName>
        <ecNumber evidence="4 13">3.1.3.15</ecNumber>
    </recommendedName>
</protein>
<evidence type="ECO:0000256" key="8">
    <source>
        <dbReference type="ARBA" id="ARBA00022801"/>
    </source>
</evidence>
<dbReference type="Gene3D" id="3.30.540.10">
    <property type="entry name" value="Fructose-1,6-Bisphosphatase, subunit A, domain 1"/>
    <property type="match status" value="1"/>
</dbReference>
<evidence type="ECO:0000256" key="14">
    <source>
        <dbReference type="PIRSR" id="PIRSR600760-2"/>
    </source>
</evidence>
<dbReference type="Gene3D" id="3.40.190.80">
    <property type="match status" value="1"/>
</dbReference>
<dbReference type="GO" id="GO:0000105">
    <property type="term" value="P:L-histidine biosynthetic process"/>
    <property type="evidence" value="ECO:0007669"/>
    <property type="project" value="UniProtKB-UniRule"/>
</dbReference>
<dbReference type="PROSITE" id="PS00629">
    <property type="entry name" value="IMP_1"/>
    <property type="match status" value="1"/>
</dbReference>
<evidence type="ECO:0000256" key="13">
    <source>
        <dbReference type="NCBIfam" id="TIGR02067"/>
    </source>
</evidence>
<comment type="similarity">
    <text evidence="3">Belongs to the inositol monophosphatase superfamily.</text>
</comment>
<dbReference type="Proteomes" id="UP000573599">
    <property type="component" value="Unassembled WGS sequence"/>
</dbReference>
<feature type="binding site" evidence="14">
    <location>
        <position position="68"/>
    </location>
    <ligand>
        <name>Mg(2+)</name>
        <dbReference type="ChEBI" id="CHEBI:18420"/>
        <label>1</label>
        <note>catalytic</note>
    </ligand>
</feature>
<dbReference type="PANTHER" id="PTHR43200">
    <property type="entry name" value="PHOSPHATASE"/>
    <property type="match status" value="1"/>
</dbReference>
<dbReference type="GO" id="GO:0004401">
    <property type="term" value="F:histidinol-phosphatase activity"/>
    <property type="evidence" value="ECO:0007669"/>
    <property type="project" value="UniProtKB-UniRule"/>
</dbReference>
<keyword evidence="8 15" id="KW-0378">Hydrolase</keyword>
<evidence type="ECO:0000256" key="1">
    <source>
        <dbReference type="ARBA" id="ARBA00001946"/>
    </source>
</evidence>
<dbReference type="GO" id="GO:0046872">
    <property type="term" value="F:metal ion binding"/>
    <property type="evidence" value="ECO:0007669"/>
    <property type="project" value="UniProtKB-KW"/>
</dbReference>
<dbReference type="FunFam" id="3.30.540.10:FF:000003">
    <property type="entry name" value="Inositol-1-monophosphatase"/>
    <property type="match status" value="1"/>
</dbReference>
<evidence type="ECO:0000256" key="3">
    <source>
        <dbReference type="ARBA" id="ARBA00009759"/>
    </source>
</evidence>
<evidence type="ECO:0000256" key="4">
    <source>
        <dbReference type="ARBA" id="ARBA00013085"/>
    </source>
</evidence>
<dbReference type="RefSeq" id="WP_179420642.1">
    <property type="nucleotide sequence ID" value="NZ_JACCAB010000001.1"/>
</dbReference>
<comment type="catalytic activity">
    <reaction evidence="11">
        <text>L-histidinol phosphate + H2O = L-histidinol + phosphate</text>
        <dbReference type="Rhea" id="RHEA:14465"/>
        <dbReference type="ChEBI" id="CHEBI:15377"/>
        <dbReference type="ChEBI" id="CHEBI:43474"/>
        <dbReference type="ChEBI" id="CHEBI:57699"/>
        <dbReference type="ChEBI" id="CHEBI:57980"/>
        <dbReference type="EC" id="3.1.3.15"/>
    </reaction>
</comment>
<dbReference type="Pfam" id="PF00459">
    <property type="entry name" value="Inositol_P"/>
    <property type="match status" value="1"/>
</dbReference>
<dbReference type="NCBIfam" id="TIGR02067">
    <property type="entry name" value="his_9_HisN"/>
    <property type="match status" value="1"/>
</dbReference>
<dbReference type="UniPathway" id="UPA00031">
    <property type="reaction ID" value="UER00013"/>
</dbReference>
<dbReference type="PRINTS" id="PR00377">
    <property type="entry name" value="IMPHPHTASES"/>
</dbReference>
<accession>A0A852WKU3</accession>
<proteinExistence type="inferred from homology"/>
<keyword evidence="16" id="KW-1185">Reference proteome</keyword>
<evidence type="ECO:0000256" key="7">
    <source>
        <dbReference type="ARBA" id="ARBA00022723"/>
    </source>
</evidence>
<dbReference type="InterPro" id="IPR020583">
    <property type="entry name" value="Inositol_monoP_metal-BS"/>
</dbReference>
<evidence type="ECO:0000256" key="6">
    <source>
        <dbReference type="ARBA" id="ARBA00022605"/>
    </source>
</evidence>
<comment type="function">
    <text evidence="12">Catalyzes the dephosphorylation of histidinol-phosphate to histidinol, the direct precursor of histidine.</text>
</comment>
<comment type="cofactor">
    <cofactor evidence="1 14">
        <name>Mg(2+)</name>
        <dbReference type="ChEBI" id="CHEBI:18420"/>
    </cofactor>
</comment>
<feature type="binding site" evidence="14">
    <location>
        <position position="85"/>
    </location>
    <ligand>
        <name>Mg(2+)</name>
        <dbReference type="ChEBI" id="CHEBI:18420"/>
        <label>1</label>
        <note>catalytic</note>
    </ligand>
</feature>
<dbReference type="InterPro" id="IPR051090">
    <property type="entry name" value="Inositol_monoP_superfamily"/>
</dbReference>
<feature type="binding site" evidence="14">
    <location>
        <position position="213"/>
    </location>
    <ligand>
        <name>Mg(2+)</name>
        <dbReference type="ChEBI" id="CHEBI:18420"/>
        <label>1</label>
        <note>catalytic</note>
    </ligand>
</feature>
<dbReference type="EC" id="3.1.3.15" evidence="4 13"/>
<keyword evidence="6" id="KW-0028">Amino-acid biosynthesis</keyword>
<dbReference type="EMBL" id="JACCAB010000001">
    <property type="protein sequence ID" value="NYG06106.1"/>
    <property type="molecule type" value="Genomic_DNA"/>
</dbReference>
<evidence type="ECO:0000256" key="11">
    <source>
        <dbReference type="ARBA" id="ARBA00049158"/>
    </source>
</evidence>
<sequence>MPYDDDLRLAHVLADAVERITMARFRAHDLVVESKPDLSLVSDADKAAEEMVRLQLKRTRPRDAVEGEEFETTGHGPRRWVIDPIDGTHNFVRGVPVWATLISLVDNEMPVLGLVAAPALGRRWWAANGSGAWSGRSLAAAKQIHVSAVSSLSHASMSYSDLKGWRHVDRQEELLGLTDDCWRTRAFGDFWSYMLVAEGAVDIAAEPELAVYDMAALVPIVTEAGGRFTSLAGKDGPWGGNALATNGLLHEEVLARLGTDARA</sequence>
<dbReference type="PANTHER" id="PTHR43200:SF6">
    <property type="entry name" value="3'(2'),5'-BISPHOSPHATE NUCLEOTIDASE"/>
    <property type="match status" value="1"/>
</dbReference>
<dbReference type="SUPFAM" id="SSF56655">
    <property type="entry name" value="Carbohydrate phosphatase"/>
    <property type="match status" value="1"/>
</dbReference>
<keyword evidence="9 14" id="KW-0460">Magnesium</keyword>
<comment type="caution">
    <text evidence="15">The sequence shown here is derived from an EMBL/GenBank/DDBJ whole genome shotgun (WGS) entry which is preliminary data.</text>
</comment>
<dbReference type="AlphaFoldDB" id="A0A852WKU3"/>
<evidence type="ECO:0000313" key="15">
    <source>
        <dbReference type="EMBL" id="NYG06106.1"/>
    </source>
</evidence>
<evidence type="ECO:0000256" key="12">
    <source>
        <dbReference type="ARBA" id="ARBA00053547"/>
    </source>
</evidence>
<reference evidence="15 16" key="1">
    <citation type="submission" date="2020-07" db="EMBL/GenBank/DDBJ databases">
        <title>Sequencing the genomes of 1000 actinobacteria strains.</title>
        <authorList>
            <person name="Klenk H.-P."/>
        </authorList>
    </citation>
    <scope>NUCLEOTIDE SEQUENCE [LARGE SCALE GENOMIC DNA]</scope>
    <source>
        <strain evidence="15 16">DSM 23987</strain>
    </source>
</reference>
<dbReference type="InterPro" id="IPR011809">
    <property type="entry name" value="His_9_proposed"/>
</dbReference>
<comment type="pathway">
    <text evidence="2">Amino-acid biosynthesis; L-histidine biosynthesis; L-histidine from 5-phospho-alpha-D-ribose 1-diphosphate: step 8/9.</text>
</comment>